<dbReference type="EMBL" id="KI913957">
    <property type="protein sequence ID" value="ETW05281.1"/>
    <property type="molecule type" value="Genomic_DNA"/>
</dbReference>
<evidence type="ECO:0000313" key="2">
    <source>
        <dbReference type="EMBL" id="ETW05281.1"/>
    </source>
</evidence>
<accession>A0A024UFV3</accession>
<dbReference type="STRING" id="157072.A0A024UFV3"/>
<dbReference type="RefSeq" id="XP_008866720.1">
    <property type="nucleotide sequence ID" value="XM_008868498.1"/>
</dbReference>
<feature type="region of interest" description="Disordered" evidence="1">
    <location>
        <begin position="44"/>
        <end position="105"/>
    </location>
</feature>
<reference evidence="2" key="1">
    <citation type="submission" date="2013-12" db="EMBL/GenBank/DDBJ databases">
        <title>The Genome Sequence of Aphanomyces invadans NJM9701.</title>
        <authorList>
            <consortium name="The Broad Institute Genomics Platform"/>
            <person name="Russ C."/>
            <person name="Tyler B."/>
            <person name="van West P."/>
            <person name="Dieguez-Uribeondo J."/>
            <person name="Young S.K."/>
            <person name="Zeng Q."/>
            <person name="Gargeya S."/>
            <person name="Fitzgerald M."/>
            <person name="Abouelleil A."/>
            <person name="Alvarado L."/>
            <person name="Chapman S.B."/>
            <person name="Gainer-Dewar J."/>
            <person name="Goldberg J."/>
            <person name="Griggs A."/>
            <person name="Gujja S."/>
            <person name="Hansen M."/>
            <person name="Howarth C."/>
            <person name="Imamovic A."/>
            <person name="Ireland A."/>
            <person name="Larimer J."/>
            <person name="McCowan C."/>
            <person name="Murphy C."/>
            <person name="Pearson M."/>
            <person name="Poon T.W."/>
            <person name="Priest M."/>
            <person name="Roberts A."/>
            <person name="Saif S."/>
            <person name="Shea T."/>
            <person name="Sykes S."/>
            <person name="Wortman J."/>
            <person name="Nusbaum C."/>
            <person name="Birren B."/>
        </authorList>
    </citation>
    <scope>NUCLEOTIDE SEQUENCE [LARGE SCALE GENOMIC DNA]</scope>
    <source>
        <strain evidence="2">NJM9701</strain>
    </source>
</reference>
<protein>
    <recommendedName>
        <fullName evidence="3">START domain-containing protein</fullName>
    </recommendedName>
</protein>
<dbReference type="AlphaFoldDB" id="A0A024UFV3"/>
<proteinExistence type="predicted"/>
<feature type="compositionally biased region" description="Low complexity" evidence="1">
    <location>
        <begin position="60"/>
        <end position="74"/>
    </location>
</feature>
<gene>
    <name evidence="2" type="ORF">H310_04239</name>
</gene>
<dbReference type="VEuPathDB" id="FungiDB:H310_04239"/>
<dbReference type="eggNOG" id="ENOG502SW5Z">
    <property type="taxonomic scope" value="Eukaryota"/>
</dbReference>
<evidence type="ECO:0008006" key="3">
    <source>
        <dbReference type="Google" id="ProtNLM"/>
    </source>
</evidence>
<name>A0A024UFV3_9STRA</name>
<organism evidence="2">
    <name type="scientific">Aphanomyces invadans</name>
    <dbReference type="NCBI Taxonomy" id="157072"/>
    <lineage>
        <taxon>Eukaryota</taxon>
        <taxon>Sar</taxon>
        <taxon>Stramenopiles</taxon>
        <taxon>Oomycota</taxon>
        <taxon>Saprolegniomycetes</taxon>
        <taxon>Saprolegniales</taxon>
        <taxon>Verrucalvaceae</taxon>
        <taxon>Aphanomyces</taxon>
    </lineage>
</organism>
<evidence type="ECO:0000256" key="1">
    <source>
        <dbReference type="SAM" id="MobiDB-lite"/>
    </source>
</evidence>
<sequence length="466" mass="51843">MEPRGMDETSWDVVEDLQFLLASDDQLHDELSYVCDLLCDSSDASPSPWDGHDESLSPLGANTRGGAATTTATEHAPKPKPKRIRAKVPTDQTSRARQQREMKELRLQVDRLKRQLVEVSYAQSQRDDASTWERAAHDENRHKNRSIQENDQLRAAVHEHTSLISEMTRVLRKKPRLTPQMDRTSEAWQSCRLAAHKALRVAAIHAIADKQLAMLQTKFIRAGVFDRPDDLIRARPLPQVNGSVIVEYVYHVTLAAPCHLVGDAVWNVFNGSAAAPGDCAGLVDGAVETYEFLDRTTLYRTFTKVRDEAASGRHAVNTAHSNALFKCYKQNDQVAIVWKSVLEDALMPHMTNGAVHDESGWAVVAPITESTCRLTLVLDIVADPVHEGRPSSVDDLVVSATTIIDKLSFMRPPDEHGTFPGAPVEPDALIDMSFAKRTFVERGMYLKLKLKHAINTVVRAHQATDA</sequence>
<dbReference type="OrthoDB" id="75297at2759"/>
<dbReference type="GeneID" id="20081289"/>